<feature type="transmembrane region" description="Helical" evidence="9">
    <location>
        <begin position="705"/>
        <end position="727"/>
    </location>
</feature>
<evidence type="ECO:0000256" key="1">
    <source>
        <dbReference type="ARBA" id="ARBA00022448"/>
    </source>
</evidence>
<dbReference type="KEGG" id="bgt:106064361"/>
<name>A0A2C9KKP0_BIOGL</name>
<reference evidence="10" key="1">
    <citation type="submission" date="2020-05" db="UniProtKB">
        <authorList>
            <consortium name="EnsemblMetazoa"/>
        </authorList>
    </citation>
    <scope>IDENTIFICATION</scope>
    <source>
        <strain evidence="10">BB02</strain>
    </source>
</reference>
<feature type="transmembrane region" description="Helical" evidence="9">
    <location>
        <begin position="829"/>
        <end position="854"/>
    </location>
</feature>
<dbReference type="Proteomes" id="UP000076420">
    <property type="component" value="Unassembled WGS sequence"/>
</dbReference>
<feature type="repeat" description="ANK" evidence="8">
    <location>
        <begin position="473"/>
        <end position="498"/>
    </location>
</feature>
<protein>
    <submittedName>
        <fullName evidence="10">Uncharacterized protein</fullName>
    </submittedName>
</protein>
<feature type="repeat" description="ANK" evidence="8">
    <location>
        <begin position="333"/>
        <end position="365"/>
    </location>
</feature>
<dbReference type="InterPro" id="IPR002110">
    <property type="entry name" value="Ankyrin_rpt"/>
</dbReference>
<feature type="transmembrane region" description="Helical" evidence="9">
    <location>
        <begin position="895"/>
        <end position="918"/>
    </location>
</feature>
<dbReference type="VEuPathDB" id="VectorBase:BGLAX_034228"/>
<dbReference type="GO" id="GO:1902495">
    <property type="term" value="C:transmembrane transporter complex"/>
    <property type="evidence" value="ECO:0007669"/>
    <property type="project" value="TreeGrafter"/>
</dbReference>
<dbReference type="PROSITE" id="PS50297">
    <property type="entry name" value="ANK_REP_REGION"/>
    <property type="match status" value="8"/>
</dbReference>
<evidence type="ECO:0000256" key="8">
    <source>
        <dbReference type="PROSITE-ProRule" id="PRU00023"/>
    </source>
</evidence>
<feature type="repeat" description="ANK" evidence="8">
    <location>
        <begin position="505"/>
        <end position="527"/>
    </location>
</feature>
<sequence>MLQLENDAFKQNVSDSEYSKIDYKWSTKEREQFAMLFRDAVEGKPLKIIVDSHNLHPIHVAVLIKEPNIVKSILASNIGSLELNAVDKKKRTALHFAVAKEHLEIVDILLRAGAKTNILDSKLNMPIHIAVIMKDTKVLELLLEHEVNANAVGAGGYTPLHIAARHNNANAVYLLLNHGADFRRSLKNGSYPVHIASRSGAFEALVAIFEAGQLFGFDAESLLAMKNNDQQTTFHLAVYGGFEKVVKYLLDKGATVIDTMDDASTPIHYAASQGKLGILRMMYDSRPHEVEMGLKMVDAAGRTPLHLAARFNHFATVTYLLDLYDNIDVPDKMYKTPLLMAAANGAIETLVLLIRAGAFTTAKDIKKRNFVHYLVATNINLNKITQVLKNLTTIKLLVDDKDIFGFTPLHYAATQGNLSALRILLQLGADVFEKDRQMLTAFHLAIIAGEYPIFLTLMQSQKGNMLREECGKSGLTPIHLAAQFGQVNILKALMKRGSHCERDIDNNTPLHLASAAGQLSCITYLLSVHPDLIDCCNDAGDTALHIAARCGHAQVVLVLLSANAQFFYNQLGKCFYDDVTTYDKSAVARAFIEHERWQECLRFPSEVHGLLSFLLIAHFPRVFKTVLNKCVTHSELNPKSLNYCIIYNFRFLRVNKDYKKFTENSNLGYSPLLPLQTMLKYKRVELLLHPLTVSFLRMKWIRYGFLIKSVNLVLYFLFLTFMTSFVARNLHSYKHYHGLINGSLPYNSEEHFKKIFQRKLPSYGQEVNDTLVEKQAPFQWSSNWFPPEAHIEFHERYQLSFIFLFSTVQTLKVIIYLMKKLRERIFMDFNIAIELVLYICCLYFSLTFLLGYAIHTQWEAIAIAVLLTWLNGLFQLTSIDFFGVYILMFIEAVKIFFKVSLIFCMLITAFGLSFYVLLNNEPLQSHLYPFQSIMFTFIQIFKKDFLILLNEGYQDGSPDTAHFGNVTFVVLFVFVLFLPFMLLNLMIGLAVGDISSASRDAEEKRVEYQVQFLAKVDSMLSFLSNIVGEKVFIFTNRLGFVEKYVFTFTSELKDSDPDFKRELQAIEKSIMKVEKVCLEMRAILVAMKQKLGLVKQKE</sequence>
<evidence type="ECO:0000256" key="5">
    <source>
        <dbReference type="ARBA" id="ARBA00023065"/>
    </source>
</evidence>
<feature type="transmembrane region" description="Helical" evidence="9">
    <location>
        <begin position="797"/>
        <end position="817"/>
    </location>
</feature>
<proteinExistence type="predicted"/>
<dbReference type="STRING" id="6526.A0A2C9KKP0"/>
<dbReference type="PANTHER" id="PTHR47143">
    <property type="entry name" value="TRANSIENT RECEPTOR POTENTIAL CATION CHANNEL PROTEIN PAINLESS"/>
    <property type="match status" value="1"/>
</dbReference>
<keyword evidence="7" id="KW-0407">Ion channel</keyword>
<dbReference type="InterPro" id="IPR036770">
    <property type="entry name" value="Ankyrin_rpt-contain_sf"/>
</dbReference>
<dbReference type="PANTHER" id="PTHR47143:SF1">
    <property type="entry name" value="ION_TRANS DOMAIN-CONTAINING PROTEIN"/>
    <property type="match status" value="1"/>
</dbReference>
<dbReference type="GO" id="GO:0022857">
    <property type="term" value="F:transmembrane transporter activity"/>
    <property type="evidence" value="ECO:0007669"/>
    <property type="project" value="TreeGrafter"/>
</dbReference>
<dbReference type="EnsemblMetazoa" id="BGLB020798-RD">
    <property type="protein sequence ID" value="BGLB020798-PD"/>
    <property type="gene ID" value="BGLB020798"/>
</dbReference>
<feature type="repeat" description="ANK" evidence="8">
    <location>
        <begin position="229"/>
        <end position="256"/>
    </location>
</feature>
<evidence type="ECO:0000313" key="11">
    <source>
        <dbReference type="Proteomes" id="UP000076420"/>
    </source>
</evidence>
<dbReference type="GO" id="GO:0034220">
    <property type="term" value="P:monoatomic ion transmembrane transport"/>
    <property type="evidence" value="ECO:0007669"/>
    <property type="project" value="UniProtKB-KW"/>
</dbReference>
<dbReference type="PROSITE" id="PS50088">
    <property type="entry name" value="ANK_REPEAT"/>
    <property type="match status" value="9"/>
</dbReference>
<keyword evidence="9" id="KW-1133">Transmembrane helix</keyword>
<keyword evidence="3" id="KW-0677">Repeat</keyword>
<feature type="repeat" description="ANK" evidence="8">
    <location>
        <begin position="539"/>
        <end position="565"/>
    </location>
</feature>
<dbReference type="SMART" id="SM00248">
    <property type="entry name" value="ANK"/>
    <property type="match status" value="14"/>
</dbReference>
<dbReference type="Pfam" id="PF12796">
    <property type="entry name" value="Ank_2"/>
    <property type="match status" value="5"/>
</dbReference>
<gene>
    <name evidence="10" type="primary">106064361</name>
</gene>
<feature type="transmembrane region" description="Helical" evidence="9">
    <location>
        <begin position="966"/>
        <end position="991"/>
    </location>
</feature>
<feature type="repeat" description="ANK" evidence="8">
    <location>
        <begin position="300"/>
        <end position="332"/>
    </location>
</feature>
<dbReference type="EnsemblMetazoa" id="BGLB020798-RC">
    <property type="protein sequence ID" value="BGLB020798-PC"/>
    <property type="gene ID" value="BGLB020798"/>
</dbReference>
<evidence type="ECO:0000313" key="10">
    <source>
        <dbReference type="EnsemblMetazoa" id="BGLB020798-PC"/>
    </source>
</evidence>
<dbReference type="InterPro" id="IPR052076">
    <property type="entry name" value="TRP_cation_channel"/>
</dbReference>
<evidence type="ECO:0000256" key="4">
    <source>
        <dbReference type="ARBA" id="ARBA00023043"/>
    </source>
</evidence>
<feature type="repeat" description="ANK" evidence="8">
    <location>
        <begin position="404"/>
        <end position="436"/>
    </location>
</feature>
<evidence type="ECO:0000256" key="6">
    <source>
        <dbReference type="ARBA" id="ARBA00023180"/>
    </source>
</evidence>
<evidence type="ECO:0000256" key="7">
    <source>
        <dbReference type="ARBA" id="ARBA00023303"/>
    </source>
</evidence>
<accession>A0A2C9KKP0</accession>
<keyword evidence="9" id="KW-0472">Membrane</keyword>
<evidence type="ECO:0000256" key="2">
    <source>
        <dbReference type="ARBA" id="ARBA00022606"/>
    </source>
</evidence>
<dbReference type="VEuPathDB" id="VectorBase:BGLB020798"/>
<keyword evidence="1" id="KW-0813">Transport</keyword>
<feature type="repeat" description="ANK" evidence="8">
    <location>
        <begin position="155"/>
        <end position="187"/>
    </location>
</feature>
<evidence type="ECO:0000256" key="9">
    <source>
        <dbReference type="SAM" id="Phobius"/>
    </source>
</evidence>
<dbReference type="Gene3D" id="1.25.40.20">
    <property type="entry name" value="Ankyrin repeat-containing domain"/>
    <property type="match status" value="4"/>
</dbReference>
<feature type="transmembrane region" description="Helical" evidence="9">
    <location>
        <begin position="860"/>
        <end position="888"/>
    </location>
</feature>
<dbReference type="OrthoDB" id="1661883at2759"/>
<keyword evidence="5" id="KW-0406">Ion transport</keyword>
<keyword evidence="2" id="KW-0716">Sensory transduction</keyword>
<dbReference type="Pfam" id="PF00023">
    <property type="entry name" value="Ank"/>
    <property type="match status" value="1"/>
</dbReference>
<organism evidence="10 11">
    <name type="scientific">Biomphalaria glabrata</name>
    <name type="common">Bloodfluke planorb</name>
    <name type="synonym">Freshwater snail</name>
    <dbReference type="NCBI Taxonomy" id="6526"/>
    <lineage>
        <taxon>Eukaryota</taxon>
        <taxon>Metazoa</taxon>
        <taxon>Spiralia</taxon>
        <taxon>Lophotrochozoa</taxon>
        <taxon>Mollusca</taxon>
        <taxon>Gastropoda</taxon>
        <taxon>Heterobranchia</taxon>
        <taxon>Euthyneura</taxon>
        <taxon>Panpulmonata</taxon>
        <taxon>Hygrophila</taxon>
        <taxon>Lymnaeoidea</taxon>
        <taxon>Planorbidae</taxon>
        <taxon>Biomphalaria</taxon>
    </lineage>
</organism>
<dbReference type="AlphaFoldDB" id="A0A2C9KKP0"/>
<keyword evidence="4 8" id="KW-0040">ANK repeat</keyword>
<evidence type="ECO:0000256" key="3">
    <source>
        <dbReference type="ARBA" id="ARBA00022737"/>
    </source>
</evidence>
<keyword evidence="9" id="KW-0812">Transmembrane</keyword>
<dbReference type="SUPFAM" id="SSF48403">
    <property type="entry name" value="Ankyrin repeat"/>
    <property type="match status" value="2"/>
</dbReference>
<keyword evidence="6" id="KW-0325">Glycoprotein</keyword>
<feature type="repeat" description="ANK" evidence="8">
    <location>
        <begin position="89"/>
        <end position="121"/>
    </location>
</feature>